<proteinExistence type="predicted"/>
<sequence>MPTPLKCSRDMEPHAQLGLDSSLTVWFSILDFRNCKAATEIVNANMLFSYSNPMSMDMKCGTPKPEGDSSQKQQAEDAGVQGTGTYVVGGSAFGWNHNIHQRNTYYGRSSPSDLQMLGTKFPSPMFTLYFWD</sequence>
<evidence type="ECO:0000313" key="2">
    <source>
        <dbReference type="EMBL" id="MCD7448983.1"/>
    </source>
</evidence>
<accession>A0ABS8RQ97</accession>
<name>A0ABS8RQ97_DATST</name>
<comment type="caution">
    <text evidence="2">The sequence shown here is derived from an EMBL/GenBank/DDBJ whole genome shotgun (WGS) entry which is preliminary data.</text>
</comment>
<protein>
    <submittedName>
        <fullName evidence="2">Uncharacterized protein</fullName>
    </submittedName>
</protein>
<gene>
    <name evidence="2" type="ORF">HAX54_048066</name>
</gene>
<feature type="region of interest" description="Disordered" evidence="1">
    <location>
        <begin position="59"/>
        <end position="83"/>
    </location>
</feature>
<evidence type="ECO:0000256" key="1">
    <source>
        <dbReference type="SAM" id="MobiDB-lite"/>
    </source>
</evidence>
<evidence type="ECO:0000313" key="3">
    <source>
        <dbReference type="Proteomes" id="UP000823775"/>
    </source>
</evidence>
<organism evidence="2 3">
    <name type="scientific">Datura stramonium</name>
    <name type="common">Jimsonweed</name>
    <name type="synonym">Common thornapple</name>
    <dbReference type="NCBI Taxonomy" id="4076"/>
    <lineage>
        <taxon>Eukaryota</taxon>
        <taxon>Viridiplantae</taxon>
        <taxon>Streptophyta</taxon>
        <taxon>Embryophyta</taxon>
        <taxon>Tracheophyta</taxon>
        <taxon>Spermatophyta</taxon>
        <taxon>Magnoliopsida</taxon>
        <taxon>eudicotyledons</taxon>
        <taxon>Gunneridae</taxon>
        <taxon>Pentapetalae</taxon>
        <taxon>asterids</taxon>
        <taxon>lamiids</taxon>
        <taxon>Solanales</taxon>
        <taxon>Solanaceae</taxon>
        <taxon>Solanoideae</taxon>
        <taxon>Datureae</taxon>
        <taxon>Datura</taxon>
    </lineage>
</organism>
<dbReference type="Proteomes" id="UP000823775">
    <property type="component" value="Unassembled WGS sequence"/>
</dbReference>
<keyword evidence="3" id="KW-1185">Reference proteome</keyword>
<dbReference type="EMBL" id="JACEIK010000079">
    <property type="protein sequence ID" value="MCD7448983.1"/>
    <property type="molecule type" value="Genomic_DNA"/>
</dbReference>
<reference evidence="2 3" key="1">
    <citation type="journal article" date="2021" name="BMC Genomics">
        <title>Datura genome reveals duplications of psychoactive alkaloid biosynthetic genes and high mutation rate following tissue culture.</title>
        <authorList>
            <person name="Rajewski A."/>
            <person name="Carter-House D."/>
            <person name="Stajich J."/>
            <person name="Litt A."/>
        </authorList>
    </citation>
    <scope>NUCLEOTIDE SEQUENCE [LARGE SCALE GENOMIC DNA]</scope>
    <source>
        <strain evidence="2">AR-01</strain>
    </source>
</reference>